<gene>
    <name evidence="1" type="ORF">UFOVP453_5</name>
</gene>
<dbReference type="InterPro" id="IPR021739">
    <property type="entry name" value="SaV-like"/>
</dbReference>
<accession>A0A6J5MFG5</accession>
<proteinExistence type="predicted"/>
<protein>
    <submittedName>
        <fullName evidence="1">SaV-like</fullName>
    </submittedName>
</protein>
<sequence>MDNVNHPQHYTQGGIETIDYLQAKLTQEQFEGYLVGNILKYISRYPHKNGVEDLRKAQWYINKLIEVTKNE</sequence>
<organism evidence="1">
    <name type="scientific">uncultured Caudovirales phage</name>
    <dbReference type="NCBI Taxonomy" id="2100421"/>
    <lineage>
        <taxon>Viruses</taxon>
        <taxon>Duplodnaviria</taxon>
        <taxon>Heunggongvirae</taxon>
        <taxon>Uroviricota</taxon>
        <taxon>Caudoviricetes</taxon>
        <taxon>Peduoviridae</taxon>
        <taxon>Maltschvirus</taxon>
        <taxon>Maltschvirus maltsch</taxon>
    </lineage>
</organism>
<reference evidence="1" key="1">
    <citation type="submission" date="2020-04" db="EMBL/GenBank/DDBJ databases">
        <authorList>
            <person name="Chiriac C."/>
            <person name="Salcher M."/>
            <person name="Ghai R."/>
            <person name="Kavagutti S V."/>
        </authorList>
    </citation>
    <scope>NUCLEOTIDE SEQUENCE</scope>
</reference>
<name>A0A6J5MFG5_9CAUD</name>
<dbReference type="Pfam" id="PF11753">
    <property type="entry name" value="DUF3310"/>
    <property type="match status" value="1"/>
</dbReference>
<dbReference type="EMBL" id="LR796426">
    <property type="protein sequence ID" value="CAB4143870.1"/>
    <property type="molecule type" value="Genomic_DNA"/>
</dbReference>
<evidence type="ECO:0000313" key="1">
    <source>
        <dbReference type="EMBL" id="CAB4143870.1"/>
    </source>
</evidence>